<accession>A0ACC2GMU8</accession>
<dbReference type="EMBL" id="CM055738">
    <property type="protein sequence ID" value="KAJ8004967.1"/>
    <property type="molecule type" value="Genomic_DNA"/>
</dbReference>
<evidence type="ECO:0000313" key="1">
    <source>
        <dbReference type="EMBL" id="KAJ8004967.1"/>
    </source>
</evidence>
<comment type="caution">
    <text evidence="1">The sequence shown here is derived from an EMBL/GenBank/DDBJ whole genome shotgun (WGS) entry which is preliminary data.</text>
</comment>
<gene>
    <name evidence="1" type="ORF">DPEC_G00141770</name>
</gene>
<keyword evidence="2" id="KW-1185">Reference proteome</keyword>
<name>A0ACC2GMU8_DALPE</name>
<protein>
    <submittedName>
        <fullName evidence="1">Uncharacterized protein</fullName>
    </submittedName>
</protein>
<dbReference type="Proteomes" id="UP001157502">
    <property type="component" value="Chromosome 11"/>
</dbReference>
<sequence>MAKSKFELNGNLGEENDGRKKRRKKVKKEEPEIPMVGAISLFRFADGWDKLLIALGTILAMIHGTIIPAMMVVFGDMTDSFVGDAQQSQENRSNATYPVSNTTLGEQMTGYAIYYSIMGAVVLVAAYIQVAFWTLAAGRQVKRLRKLFFHCIMQQEIGWFDVNETGELNTRLTDDIYKINEGIGDKVGMLIQSFTAFIISFVIGFSKGWKLTLVILSISPLLGFSAFIFSKVFTSFTSLEQEAYAKAGAVAMEVLSSVRTVFAFAGQQREITRYQRNLEDAKNMGIRKAISANIAMGFTFLIIYLSYALAFWYGSTLILSGEYTIGTVLTVFFAVTHGVFAMGQTSPNIQAFASARGAAHKVYNIIDSPSWRNPKVLLLDEATSAWTQRVRRWCRRLWTWLGKAGRIVVAHRLSTIQNANLIAVFQRSGGGAGHSPTTPGPERSLLLPGHYTVGS</sequence>
<organism evidence="1 2">
    <name type="scientific">Dallia pectoralis</name>
    <name type="common">Alaska blackfish</name>
    <dbReference type="NCBI Taxonomy" id="75939"/>
    <lineage>
        <taxon>Eukaryota</taxon>
        <taxon>Metazoa</taxon>
        <taxon>Chordata</taxon>
        <taxon>Craniata</taxon>
        <taxon>Vertebrata</taxon>
        <taxon>Euteleostomi</taxon>
        <taxon>Actinopterygii</taxon>
        <taxon>Neopterygii</taxon>
        <taxon>Teleostei</taxon>
        <taxon>Protacanthopterygii</taxon>
        <taxon>Esociformes</taxon>
        <taxon>Umbridae</taxon>
        <taxon>Dallia</taxon>
    </lineage>
</organism>
<evidence type="ECO:0000313" key="2">
    <source>
        <dbReference type="Proteomes" id="UP001157502"/>
    </source>
</evidence>
<reference evidence="1" key="1">
    <citation type="submission" date="2021-05" db="EMBL/GenBank/DDBJ databases">
        <authorList>
            <person name="Pan Q."/>
            <person name="Jouanno E."/>
            <person name="Zahm M."/>
            <person name="Klopp C."/>
            <person name="Cabau C."/>
            <person name="Louis A."/>
            <person name="Berthelot C."/>
            <person name="Parey E."/>
            <person name="Roest Crollius H."/>
            <person name="Montfort J."/>
            <person name="Robinson-Rechavi M."/>
            <person name="Bouchez O."/>
            <person name="Lampietro C."/>
            <person name="Lopez Roques C."/>
            <person name="Donnadieu C."/>
            <person name="Postlethwait J."/>
            <person name="Bobe J."/>
            <person name="Dillon D."/>
            <person name="Chandos A."/>
            <person name="von Hippel F."/>
            <person name="Guiguen Y."/>
        </authorList>
    </citation>
    <scope>NUCLEOTIDE SEQUENCE</scope>
    <source>
        <strain evidence="1">YG-Jan2019</strain>
    </source>
</reference>
<proteinExistence type="predicted"/>